<sequence length="489" mass="55826">MLSNRTPSRRGSDASINGNYPPPPISMKSFGERQREIAREATPPIPDSQLIKDEFVIILETGELIVYSCTDGKIKSSNMITSIYGTETDLKILSAKKIRTPRINDRIVCQMSNSDLIVATVINNSWKFRKLAIKQGQYNQENKFIRPSSTAIAPSTSANDFTSMYKEKPQATPPEIKGLKLNVSCIVPLEFLGMIVVVKNLVCELIDIQTGIVLKQFHIANFKPNSFRVTHSEPTHCKFCGCASIQALSIVYEDYDSSTIITQTYKIDEQRSKSNICLRVERDPREIRCLGFNAVSEHQYWFRNVVSWEMTDVNMIIGIIKKDKVDNDEEGDESEKMVANVKSGDKFDQLVENRCLTSLRNRRKHGKSSGSKSLNDIYEGFIVTVSDGKRSYYQLPTIEGEKHRDFSHERINAIERYGFKSIICNFGNLLEIYYLGNDKLIEQDIYYNPDVWSQDNKSTLNGTRDSTNRPPQNSELLFINKRRTMGRRK</sequence>
<dbReference type="OrthoDB" id="1914839at2759"/>
<name>G3AVX8_SPAPN</name>
<dbReference type="GeneID" id="18874946"/>
<evidence type="ECO:0008006" key="4">
    <source>
        <dbReference type="Google" id="ProtNLM"/>
    </source>
</evidence>
<evidence type="ECO:0000256" key="1">
    <source>
        <dbReference type="SAM" id="MobiDB-lite"/>
    </source>
</evidence>
<accession>G3AVX8</accession>
<dbReference type="AlphaFoldDB" id="G3AVX8"/>
<organism evidence="3">
    <name type="scientific">Spathaspora passalidarum (strain NRRL Y-27907 / 11-Y1)</name>
    <dbReference type="NCBI Taxonomy" id="619300"/>
    <lineage>
        <taxon>Eukaryota</taxon>
        <taxon>Fungi</taxon>
        <taxon>Dikarya</taxon>
        <taxon>Ascomycota</taxon>
        <taxon>Saccharomycotina</taxon>
        <taxon>Pichiomycetes</taxon>
        <taxon>Debaryomycetaceae</taxon>
        <taxon>Spathaspora</taxon>
    </lineage>
</organism>
<dbReference type="EMBL" id="GL996506">
    <property type="protein sequence ID" value="EGW30239.1"/>
    <property type="molecule type" value="Genomic_DNA"/>
</dbReference>
<dbReference type="OMA" id="SINANFP"/>
<keyword evidence="3" id="KW-1185">Reference proteome</keyword>
<evidence type="ECO:0000313" key="2">
    <source>
        <dbReference type="EMBL" id="EGW30239.1"/>
    </source>
</evidence>
<dbReference type="KEGG" id="spaa:SPAPADRAFT_63856"/>
<feature type="region of interest" description="Disordered" evidence="1">
    <location>
        <begin position="1"/>
        <end position="33"/>
    </location>
</feature>
<gene>
    <name evidence="2" type="ORF">SPAPADRAFT_63856</name>
</gene>
<dbReference type="Proteomes" id="UP000000709">
    <property type="component" value="Unassembled WGS sequence"/>
</dbReference>
<protein>
    <recommendedName>
        <fullName evidence="4">CNH domain-containing protein</fullName>
    </recommendedName>
</protein>
<proteinExistence type="predicted"/>
<dbReference type="eggNOG" id="KOG1933">
    <property type="taxonomic scope" value="Eukaryota"/>
</dbReference>
<evidence type="ECO:0000313" key="3">
    <source>
        <dbReference type="Proteomes" id="UP000000709"/>
    </source>
</evidence>
<dbReference type="RefSeq" id="XP_007378005.1">
    <property type="nucleotide sequence ID" value="XM_007377943.1"/>
</dbReference>
<dbReference type="STRING" id="619300.G3AVX8"/>
<dbReference type="HOGENOM" id="CLU_557978_0_0_1"/>
<dbReference type="InParanoid" id="G3AVX8"/>
<reference evidence="2 3" key="1">
    <citation type="journal article" date="2011" name="Proc. Natl. Acad. Sci. U.S.A.">
        <title>Comparative genomics of xylose-fermenting fungi for enhanced biofuel production.</title>
        <authorList>
            <person name="Wohlbach D.J."/>
            <person name="Kuo A."/>
            <person name="Sato T.K."/>
            <person name="Potts K.M."/>
            <person name="Salamov A.A."/>
            <person name="LaButti K.M."/>
            <person name="Sun H."/>
            <person name="Clum A."/>
            <person name="Pangilinan J.L."/>
            <person name="Lindquist E.A."/>
            <person name="Lucas S."/>
            <person name="Lapidus A."/>
            <person name="Jin M."/>
            <person name="Gunawan C."/>
            <person name="Balan V."/>
            <person name="Dale B.E."/>
            <person name="Jeffries T.W."/>
            <person name="Zinkel R."/>
            <person name="Barry K.W."/>
            <person name="Grigoriev I.V."/>
            <person name="Gasch A.P."/>
        </authorList>
    </citation>
    <scope>NUCLEOTIDE SEQUENCE [LARGE SCALE GENOMIC DNA]</scope>
    <source>
        <strain evidence="3">NRRL Y-27907 / 11-Y1</strain>
    </source>
</reference>